<evidence type="ECO:0000256" key="6">
    <source>
        <dbReference type="ARBA" id="ARBA00022771"/>
    </source>
</evidence>
<dbReference type="STRING" id="137246.A0A401RQ55"/>
<dbReference type="Pfam" id="PF00788">
    <property type="entry name" value="RA"/>
    <property type="match status" value="1"/>
</dbReference>
<dbReference type="PROSITE" id="PS50081">
    <property type="entry name" value="ZF_DAG_PE_2"/>
    <property type="match status" value="1"/>
</dbReference>
<evidence type="ECO:0000256" key="4">
    <source>
        <dbReference type="ARBA" id="ARBA00022701"/>
    </source>
</evidence>
<keyword evidence="3" id="KW-0597">Phosphoprotein</keyword>
<accession>A0A401RQ55</accession>
<dbReference type="Proteomes" id="UP000287033">
    <property type="component" value="Unassembled WGS sequence"/>
</dbReference>
<dbReference type="SMART" id="SM00109">
    <property type="entry name" value="C1"/>
    <property type="match status" value="1"/>
</dbReference>
<dbReference type="InterPro" id="IPR029071">
    <property type="entry name" value="Ubiquitin-like_domsf"/>
</dbReference>
<dbReference type="InterPro" id="IPR033614">
    <property type="entry name" value="RASSF1-6"/>
</dbReference>
<evidence type="ECO:0000259" key="11">
    <source>
        <dbReference type="PROSITE" id="PS50200"/>
    </source>
</evidence>
<dbReference type="GO" id="GO:0005874">
    <property type="term" value="C:microtubule"/>
    <property type="evidence" value="ECO:0007669"/>
    <property type="project" value="UniProtKB-KW"/>
</dbReference>
<evidence type="ECO:0000259" key="12">
    <source>
        <dbReference type="PROSITE" id="PS50951"/>
    </source>
</evidence>
<dbReference type="EMBL" id="BEZZ01001734">
    <property type="protein sequence ID" value="GCC20341.1"/>
    <property type="molecule type" value="Genomic_DNA"/>
</dbReference>
<comment type="subcellular location">
    <subcellularLocation>
        <location evidence="1">Cytoplasm</location>
        <location evidence="1">Cytoskeleton</location>
    </subcellularLocation>
</comment>
<dbReference type="InterPro" id="IPR000159">
    <property type="entry name" value="RA_dom"/>
</dbReference>
<dbReference type="InterPro" id="IPR011524">
    <property type="entry name" value="SARAH_dom"/>
</dbReference>
<feature type="domain" description="Ras-associating" evidence="11">
    <location>
        <begin position="265"/>
        <end position="359"/>
    </location>
</feature>
<evidence type="ECO:0008006" key="15">
    <source>
        <dbReference type="Google" id="ProtNLM"/>
    </source>
</evidence>
<dbReference type="PANTHER" id="PTHR22738">
    <property type="entry name" value="RASSF"/>
    <property type="match status" value="1"/>
</dbReference>
<keyword evidence="7" id="KW-0862">Zinc</keyword>
<dbReference type="GO" id="GO:0005634">
    <property type="term" value="C:nucleus"/>
    <property type="evidence" value="ECO:0007669"/>
    <property type="project" value="TreeGrafter"/>
</dbReference>
<protein>
    <recommendedName>
        <fullName evidence="15">Ras association domain-containing protein 1</fullName>
    </recommendedName>
</protein>
<keyword evidence="5" id="KW-0479">Metal-binding</keyword>
<dbReference type="FunFam" id="3.10.20.90:FF:000048">
    <property type="entry name" value="Ras association domain family member 1"/>
    <property type="match status" value="1"/>
</dbReference>
<dbReference type="InterPro" id="IPR002219">
    <property type="entry name" value="PKC_DAG/PE"/>
</dbReference>
<dbReference type="Gene3D" id="3.10.20.90">
    <property type="entry name" value="Phosphatidylinositol 3-kinase Catalytic Subunit, Chain A, domain 1"/>
    <property type="match status" value="1"/>
</dbReference>
<dbReference type="SMART" id="SM00314">
    <property type="entry name" value="RA"/>
    <property type="match status" value="1"/>
</dbReference>
<feature type="domain" description="SARAH" evidence="12">
    <location>
        <begin position="361"/>
        <end position="408"/>
    </location>
</feature>
<dbReference type="PANTHER" id="PTHR22738:SF12">
    <property type="entry name" value="RAS ASSOCIATION DOMAIN-CONTAINING PROTEIN 1"/>
    <property type="match status" value="1"/>
</dbReference>
<evidence type="ECO:0000256" key="5">
    <source>
        <dbReference type="ARBA" id="ARBA00022723"/>
    </source>
</evidence>
<dbReference type="GO" id="GO:0008270">
    <property type="term" value="F:zinc ion binding"/>
    <property type="evidence" value="ECO:0007669"/>
    <property type="project" value="UniProtKB-KW"/>
</dbReference>
<dbReference type="CDD" id="cd20885">
    <property type="entry name" value="C1_RASSF1"/>
    <property type="match status" value="1"/>
</dbReference>
<dbReference type="Gene3D" id="1.20.5.110">
    <property type="match status" value="1"/>
</dbReference>
<dbReference type="InterPro" id="IPR033600">
    <property type="entry name" value="RASSF1_RA"/>
</dbReference>
<keyword evidence="4" id="KW-0493">Microtubule</keyword>
<dbReference type="SUPFAM" id="SSF57889">
    <property type="entry name" value="Cysteine-rich domain"/>
    <property type="match status" value="1"/>
</dbReference>
<dbReference type="InterPro" id="IPR046349">
    <property type="entry name" value="C1-like_sf"/>
</dbReference>
<organism evidence="13 14">
    <name type="scientific">Chiloscyllium punctatum</name>
    <name type="common">Brownbanded bambooshark</name>
    <name type="synonym">Hemiscyllium punctatum</name>
    <dbReference type="NCBI Taxonomy" id="137246"/>
    <lineage>
        <taxon>Eukaryota</taxon>
        <taxon>Metazoa</taxon>
        <taxon>Chordata</taxon>
        <taxon>Craniata</taxon>
        <taxon>Vertebrata</taxon>
        <taxon>Chondrichthyes</taxon>
        <taxon>Elasmobranchii</taxon>
        <taxon>Galeomorphii</taxon>
        <taxon>Galeoidea</taxon>
        <taxon>Orectolobiformes</taxon>
        <taxon>Hemiscylliidae</taxon>
        <taxon>Chiloscyllium</taxon>
    </lineage>
</organism>
<evidence type="ECO:0000259" key="10">
    <source>
        <dbReference type="PROSITE" id="PS50081"/>
    </source>
</evidence>
<keyword evidence="14" id="KW-1185">Reference proteome</keyword>
<dbReference type="Pfam" id="PF00130">
    <property type="entry name" value="C1_1"/>
    <property type="match status" value="1"/>
</dbReference>
<dbReference type="Pfam" id="PF16517">
    <property type="entry name" value="Nore1-SARAH"/>
    <property type="match status" value="1"/>
</dbReference>
<dbReference type="OrthoDB" id="74314at2759"/>
<evidence type="ECO:0000313" key="14">
    <source>
        <dbReference type="Proteomes" id="UP000287033"/>
    </source>
</evidence>
<reference evidence="13 14" key="1">
    <citation type="journal article" date="2018" name="Nat. Ecol. Evol.">
        <title>Shark genomes provide insights into elasmobranch evolution and the origin of vertebrates.</title>
        <authorList>
            <person name="Hara Y"/>
            <person name="Yamaguchi K"/>
            <person name="Onimaru K"/>
            <person name="Kadota M"/>
            <person name="Koyanagi M"/>
            <person name="Keeley SD"/>
            <person name="Tatsumi K"/>
            <person name="Tanaka K"/>
            <person name="Motone F"/>
            <person name="Kageyama Y"/>
            <person name="Nozu R"/>
            <person name="Adachi N"/>
            <person name="Nishimura O"/>
            <person name="Nakagawa R"/>
            <person name="Tanegashima C"/>
            <person name="Kiyatake I"/>
            <person name="Matsumoto R"/>
            <person name="Murakumo K"/>
            <person name="Nishida K"/>
            <person name="Terakita A"/>
            <person name="Kuratani S"/>
            <person name="Sato K"/>
            <person name="Hyodo S Kuraku.S."/>
        </authorList>
    </citation>
    <scope>NUCLEOTIDE SEQUENCE [LARGE SCALE GENOMIC DNA]</scope>
</reference>
<proteinExistence type="predicted"/>
<comment type="caution">
    <text evidence="13">The sequence shown here is derived from an EMBL/GenBank/DDBJ whole genome shotgun (WGS) entry which is preliminary data.</text>
</comment>
<evidence type="ECO:0000313" key="13">
    <source>
        <dbReference type="EMBL" id="GCC20341.1"/>
    </source>
</evidence>
<evidence type="ECO:0000256" key="8">
    <source>
        <dbReference type="ARBA" id="ARBA00023212"/>
    </source>
</evidence>
<dbReference type="CDD" id="cd17218">
    <property type="entry name" value="RA_RASSF1"/>
    <property type="match status" value="1"/>
</dbReference>
<feature type="domain" description="Phorbol-ester/DAG-type" evidence="10">
    <location>
        <begin position="79"/>
        <end position="129"/>
    </location>
</feature>
<keyword evidence="6" id="KW-0863">Zinc-finger</keyword>
<evidence type="ECO:0000256" key="1">
    <source>
        <dbReference type="ARBA" id="ARBA00004245"/>
    </source>
</evidence>
<evidence type="ECO:0000256" key="7">
    <source>
        <dbReference type="ARBA" id="ARBA00022833"/>
    </source>
</evidence>
<dbReference type="Gene3D" id="3.30.60.20">
    <property type="match status" value="1"/>
</dbReference>
<dbReference type="SUPFAM" id="SSF54236">
    <property type="entry name" value="Ubiquitin-like"/>
    <property type="match status" value="1"/>
</dbReference>
<keyword evidence="8" id="KW-0206">Cytoskeleton</keyword>
<dbReference type="OMA" id="AMRISPR"/>
<dbReference type="PROSITE" id="PS50951">
    <property type="entry name" value="SARAH"/>
    <property type="match status" value="1"/>
</dbReference>
<dbReference type="AlphaFoldDB" id="A0A401RQ55"/>
<dbReference type="PROSITE" id="PS50200">
    <property type="entry name" value="RA"/>
    <property type="match status" value="1"/>
</dbReference>
<feature type="region of interest" description="Disordered" evidence="9">
    <location>
        <begin position="26"/>
        <end position="82"/>
    </location>
</feature>
<dbReference type="PROSITE" id="PS00479">
    <property type="entry name" value="ZF_DAG_PE_1"/>
    <property type="match status" value="1"/>
</dbReference>
<evidence type="ECO:0000256" key="9">
    <source>
        <dbReference type="SAM" id="MobiDB-lite"/>
    </source>
</evidence>
<evidence type="ECO:0000256" key="2">
    <source>
        <dbReference type="ARBA" id="ARBA00022490"/>
    </source>
</evidence>
<gene>
    <name evidence="13" type="ORF">chiPu_0018898</name>
</gene>
<dbReference type="GO" id="GO:0007265">
    <property type="term" value="P:Ras protein signal transduction"/>
    <property type="evidence" value="ECO:0007669"/>
    <property type="project" value="TreeGrafter"/>
</dbReference>
<keyword evidence="2" id="KW-0963">Cytoplasm</keyword>
<evidence type="ECO:0000256" key="3">
    <source>
        <dbReference type="ARBA" id="ARBA00022553"/>
    </source>
</evidence>
<sequence>MAELIELRDLREDTLIPGSSRSVYRSSGLERTNAMRISPRSRASSVQSPGKAARQERRSKQQLLVMDQEPRQTEKLGEGHDFNPCTQTQPSWCDLCGDFIWGLYKQSLQCANCRFRCHYRCRPLIQLDCNRPKTKRSDVTENTLEQDTNVMTWTSTSSSGYCSQEEDSEFEQFFTARTSFIKKPRKYKDECVDWKRQVLSRDEIEPKIREYNSQINNDLLMTLNSDGTYTGFIKVQLKLVRPISVSANMKPQSIYDAKKAMGPPRAQPIKRRTSFYLPKDTVKHLHISSHTKASEVIKALLNKFMVVDNPRKFALFERVEKDDQVYTRKISDDEHPLYLRLLAGPDDKMLSLVLKENETGEVNWDAFTVPELQNFLRILQREEEEHVRQMFGKYARCRQKMQEELANRSPG</sequence>
<feature type="compositionally biased region" description="Basic and acidic residues" evidence="9">
    <location>
        <begin position="68"/>
        <end position="81"/>
    </location>
</feature>
<name>A0A401RQ55_CHIPU</name>